<evidence type="ECO:0000313" key="3">
    <source>
        <dbReference type="EMBL" id="WIT12001.1"/>
    </source>
</evidence>
<dbReference type="RefSeq" id="WP_285233090.1">
    <property type="nucleotide sequence ID" value="NZ_CP116346.1"/>
</dbReference>
<dbReference type="AlphaFoldDB" id="A0AA95NJG9"/>
<name>A0AA95NJG9_9BURK</name>
<dbReference type="PANTHER" id="PTHR15032">
    <property type="entry name" value="N-ACYL-PHOSPHATIDYLETHANOLAMINE-HYDROLYZING PHOSPHOLIPASE D"/>
    <property type="match status" value="1"/>
</dbReference>
<dbReference type="Pfam" id="PF12706">
    <property type="entry name" value="Lactamase_B_2"/>
    <property type="match status" value="1"/>
</dbReference>
<feature type="region of interest" description="Disordered" evidence="1">
    <location>
        <begin position="1"/>
        <end position="33"/>
    </location>
</feature>
<dbReference type="Proteomes" id="UP001177769">
    <property type="component" value="Chromosome"/>
</dbReference>
<feature type="domain" description="Metallo-beta-lactamase" evidence="2">
    <location>
        <begin position="98"/>
        <end position="290"/>
    </location>
</feature>
<dbReference type="KEGG" id="pais:PFX98_24550"/>
<evidence type="ECO:0000313" key="4">
    <source>
        <dbReference type="Proteomes" id="UP001177769"/>
    </source>
</evidence>
<dbReference type="PANTHER" id="PTHR15032:SF4">
    <property type="entry name" value="N-ACYL-PHOSPHATIDYLETHANOLAMINE-HYDROLYZING PHOSPHOLIPASE D"/>
    <property type="match status" value="1"/>
</dbReference>
<dbReference type="SUPFAM" id="SSF56281">
    <property type="entry name" value="Metallo-hydrolase/oxidoreductase"/>
    <property type="match status" value="1"/>
</dbReference>
<evidence type="ECO:0000259" key="2">
    <source>
        <dbReference type="Pfam" id="PF12706"/>
    </source>
</evidence>
<protein>
    <submittedName>
        <fullName evidence="3">MBL fold metallo-hydrolase</fullName>
    </submittedName>
</protein>
<accession>A0AA95NJG9</accession>
<feature type="compositionally biased region" description="Low complexity" evidence="1">
    <location>
        <begin position="9"/>
        <end position="22"/>
    </location>
</feature>
<dbReference type="EMBL" id="CP116346">
    <property type="protein sequence ID" value="WIT12001.1"/>
    <property type="molecule type" value="Genomic_DNA"/>
</dbReference>
<proteinExistence type="predicted"/>
<reference evidence="3" key="1">
    <citation type="submission" date="2023-01" db="EMBL/GenBank/DDBJ databases">
        <title>Whole genome sequence of Paucibacter sp. S2-9 isolated from pond sediment.</title>
        <authorList>
            <person name="Jung J.Y."/>
        </authorList>
    </citation>
    <scope>NUCLEOTIDE SEQUENCE</scope>
    <source>
        <strain evidence="3">S2-9</strain>
    </source>
</reference>
<gene>
    <name evidence="3" type="ORF">PFX98_24550</name>
</gene>
<sequence length="342" mass="38034">MSSTILQGPATAAPSHHATTPPGQRRFRNQAPRHAQGWRKTLAILWRFAFNKPANTVPRQAIPVQALSRAALLAAPDTSLWRLGHSTMLLKIDGGFWLTDPVFSLRASPLQFLGPKRFHAPPISIEELPPIRGVILSHDHYDHLDKAAVLALAAKTECFIAPLGVGEILRGWGLPAGKLQELDWWHSTRVGGLQLHATPAQHFSGRGLRDGNRTLWCSWVLEHADFKLFFSGDSGYFPGFKAIGERHGPFDLSLVETGAYNEDWPDIHMHPEQSLQAHIDLGARVMMPMHNGTFDLSLHAWDEPFERISALALAQDLTLTTPQMGERVDIKAPPAVQAWWRS</sequence>
<dbReference type="InterPro" id="IPR001279">
    <property type="entry name" value="Metallo-B-lactamas"/>
</dbReference>
<dbReference type="InterPro" id="IPR036866">
    <property type="entry name" value="RibonucZ/Hydroxyglut_hydro"/>
</dbReference>
<dbReference type="GO" id="GO:0005737">
    <property type="term" value="C:cytoplasm"/>
    <property type="evidence" value="ECO:0007669"/>
    <property type="project" value="TreeGrafter"/>
</dbReference>
<organism evidence="3 4">
    <name type="scientific">Paucibacter sediminis</name>
    <dbReference type="NCBI Taxonomy" id="3019553"/>
    <lineage>
        <taxon>Bacteria</taxon>
        <taxon>Pseudomonadati</taxon>
        <taxon>Pseudomonadota</taxon>
        <taxon>Betaproteobacteria</taxon>
        <taxon>Burkholderiales</taxon>
        <taxon>Sphaerotilaceae</taxon>
        <taxon>Roseateles</taxon>
    </lineage>
</organism>
<dbReference type="Gene3D" id="3.60.15.10">
    <property type="entry name" value="Ribonuclease Z/Hydroxyacylglutathione hydrolase-like"/>
    <property type="match status" value="1"/>
</dbReference>
<evidence type="ECO:0000256" key="1">
    <source>
        <dbReference type="SAM" id="MobiDB-lite"/>
    </source>
</evidence>
<keyword evidence="4" id="KW-1185">Reference proteome</keyword>